<comment type="caution">
    <text evidence="2">The sequence shown here is derived from an EMBL/GenBank/DDBJ whole genome shotgun (WGS) entry which is preliminary data.</text>
</comment>
<gene>
    <name evidence="2" type="ORF">DCAF_LOCUS8248</name>
</gene>
<sequence length="106" mass="12203">MATQKKGELEPVTGDLARGQFDFSKKHKKGRWGPCLHEPTLERKKMRKKILEDKQSIETSFNHRAPPLMQGIKWRGQKMTVEIERGSQSRRRSNGRDEAKGQNSAT</sequence>
<dbReference type="Proteomes" id="UP001314170">
    <property type="component" value="Unassembled WGS sequence"/>
</dbReference>
<reference evidence="2 3" key="1">
    <citation type="submission" date="2024-01" db="EMBL/GenBank/DDBJ databases">
        <authorList>
            <person name="Waweru B."/>
        </authorList>
    </citation>
    <scope>NUCLEOTIDE SEQUENCE [LARGE SCALE GENOMIC DNA]</scope>
</reference>
<evidence type="ECO:0000313" key="3">
    <source>
        <dbReference type="Proteomes" id="UP001314170"/>
    </source>
</evidence>
<dbReference type="AlphaFoldDB" id="A0AAV1RBT3"/>
<name>A0AAV1RBT3_9ROSI</name>
<protein>
    <submittedName>
        <fullName evidence="2">Uncharacterized protein</fullName>
    </submittedName>
</protein>
<accession>A0AAV1RBT3</accession>
<organism evidence="2 3">
    <name type="scientific">Dovyalis caffra</name>
    <dbReference type="NCBI Taxonomy" id="77055"/>
    <lineage>
        <taxon>Eukaryota</taxon>
        <taxon>Viridiplantae</taxon>
        <taxon>Streptophyta</taxon>
        <taxon>Embryophyta</taxon>
        <taxon>Tracheophyta</taxon>
        <taxon>Spermatophyta</taxon>
        <taxon>Magnoliopsida</taxon>
        <taxon>eudicotyledons</taxon>
        <taxon>Gunneridae</taxon>
        <taxon>Pentapetalae</taxon>
        <taxon>rosids</taxon>
        <taxon>fabids</taxon>
        <taxon>Malpighiales</taxon>
        <taxon>Salicaceae</taxon>
        <taxon>Flacourtieae</taxon>
        <taxon>Dovyalis</taxon>
    </lineage>
</organism>
<evidence type="ECO:0000256" key="1">
    <source>
        <dbReference type="SAM" id="MobiDB-lite"/>
    </source>
</evidence>
<feature type="region of interest" description="Disordered" evidence="1">
    <location>
        <begin position="79"/>
        <end position="106"/>
    </location>
</feature>
<keyword evidence="3" id="KW-1185">Reference proteome</keyword>
<dbReference type="EMBL" id="CAWUPB010000913">
    <property type="protein sequence ID" value="CAK7331002.1"/>
    <property type="molecule type" value="Genomic_DNA"/>
</dbReference>
<evidence type="ECO:0000313" key="2">
    <source>
        <dbReference type="EMBL" id="CAK7331002.1"/>
    </source>
</evidence>
<proteinExistence type="predicted"/>